<accession>A0AA36DBZ8</accession>
<comment type="caution">
    <text evidence="1">The sequence shown here is derived from an EMBL/GenBank/DDBJ whole genome shotgun (WGS) entry which is preliminary data.</text>
</comment>
<sequence>MSYWRGLDRLEDHIKLYGDLCGAVSRLAACPDPMCTFPNVTCADGFAKKLNTTSKGYTCQAVNANTNDVPNASFTCDRTETISCPRVPAAGIWSAWTNVAGSTCTATCGNKGTVAQVRTCLTTNIQNCTGISTRTTKCPPQPCPTAPQCILNSPVVHFTVNGQRTDRCGYEIPDQAKPCFPAGCNVPPISSTTVLPTKTSTTTKPTTATSTQLPSTISYGPLTNGVTCGPGFLFEVGQSFNVTSMIDPDSYYGVEGTYQIFFYLVLTSPNRIPDGHGLSSFMPLQLVTGWDGNSAVEYTIGDETQSVNLDVVPGPLVLELTRTAADTVVIAGSYAGWNDTWSMTIPSDFVLRNFQEMSTRPLLYSIPSYSEDFNDSSFCTGDDSTDLAYDTTPN</sequence>
<reference evidence="1" key="1">
    <citation type="submission" date="2023-06" db="EMBL/GenBank/DDBJ databases">
        <authorList>
            <person name="Delattre M."/>
        </authorList>
    </citation>
    <scope>NUCLEOTIDE SEQUENCE</scope>
    <source>
        <strain evidence="1">AF72</strain>
    </source>
</reference>
<dbReference type="EMBL" id="CATQJA010002702">
    <property type="protein sequence ID" value="CAJ0584963.1"/>
    <property type="molecule type" value="Genomic_DNA"/>
</dbReference>
<feature type="non-terminal residue" evidence="1">
    <location>
        <position position="1"/>
    </location>
</feature>
<evidence type="ECO:0000313" key="1">
    <source>
        <dbReference type="EMBL" id="CAJ0584963.1"/>
    </source>
</evidence>
<gene>
    <name evidence="1" type="ORF">MSPICULIGERA_LOCUS22998</name>
</gene>
<organism evidence="1 2">
    <name type="scientific">Mesorhabditis spiculigera</name>
    <dbReference type="NCBI Taxonomy" id="96644"/>
    <lineage>
        <taxon>Eukaryota</taxon>
        <taxon>Metazoa</taxon>
        <taxon>Ecdysozoa</taxon>
        <taxon>Nematoda</taxon>
        <taxon>Chromadorea</taxon>
        <taxon>Rhabditida</taxon>
        <taxon>Rhabditina</taxon>
        <taxon>Rhabditomorpha</taxon>
        <taxon>Rhabditoidea</taxon>
        <taxon>Rhabditidae</taxon>
        <taxon>Mesorhabditinae</taxon>
        <taxon>Mesorhabditis</taxon>
    </lineage>
</organism>
<dbReference type="AlphaFoldDB" id="A0AA36DBZ8"/>
<proteinExistence type="predicted"/>
<dbReference type="Proteomes" id="UP001177023">
    <property type="component" value="Unassembled WGS sequence"/>
</dbReference>
<keyword evidence="2" id="KW-1185">Reference proteome</keyword>
<name>A0AA36DBZ8_9BILA</name>
<dbReference type="PANTHER" id="PTHR31936:SF5">
    <property type="entry name" value="VENOM PROTEIN"/>
    <property type="match status" value="1"/>
</dbReference>
<evidence type="ECO:0000313" key="2">
    <source>
        <dbReference type="Proteomes" id="UP001177023"/>
    </source>
</evidence>
<dbReference type="PANTHER" id="PTHR31936">
    <property type="entry name" value="PROTEIN CBG18744"/>
    <property type="match status" value="1"/>
</dbReference>
<dbReference type="PROSITE" id="PS50092">
    <property type="entry name" value="TSP1"/>
    <property type="match status" value="1"/>
</dbReference>
<dbReference type="InterPro" id="IPR000884">
    <property type="entry name" value="TSP1_rpt"/>
</dbReference>
<protein>
    <submittedName>
        <fullName evidence="1">Uncharacterized protein</fullName>
    </submittedName>
</protein>